<organism evidence="7 8">
    <name type="scientific">Sorangium cellulosum</name>
    <name type="common">Polyangium cellulosum</name>
    <dbReference type="NCBI Taxonomy" id="56"/>
    <lineage>
        <taxon>Bacteria</taxon>
        <taxon>Pseudomonadati</taxon>
        <taxon>Myxococcota</taxon>
        <taxon>Polyangia</taxon>
        <taxon>Polyangiales</taxon>
        <taxon>Polyangiaceae</taxon>
        <taxon>Sorangium</taxon>
    </lineage>
</organism>
<dbReference type="GO" id="GO:0005524">
    <property type="term" value="F:ATP binding"/>
    <property type="evidence" value="ECO:0007669"/>
    <property type="project" value="UniProtKB-KW"/>
</dbReference>
<gene>
    <name evidence="7" type="ORF">SOCE26_023290</name>
</gene>
<dbReference type="InterPro" id="IPR001054">
    <property type="entry name" value="A/G_cyclase"/>
</dbReference>
<dbReference type="Pfam" id="PF13191">
    <property type="entry name" value="AAA_16"/>
    <property type="match status" value="1"/>
</dbReference>
<dbReference type="CDD" id="cd07302">
    <property type="entry name" value="CHD"/>
    <property type="match status" value="1"/>
</dbReference>
<dbReference type="GO" id="GO:0004016">
    <property type="term" value="F:adenylate cyclase activity"/>
    <property type="evidence" value="ECO:0007669"/>
    <property type="project" value="TreeGrafter"/>
</dbReference>
<reference evidence="7 8" key="1">
    <citation type="submission" date="2015-09" db="EMBL/GenBank/DDBJ databases">
        <title>Sorangium comparison.</title>
        <authorList>
            <person name="Zaburannyi N."/>
            <person name="Bunk B."/>
            <person name="Overmann J."/>
            <person name="Mueller R."/>
        </authorList>
    </citation>
    <scope>NUCLEOTIDE SEQUENCE [LARGE SCALE GENOMIC DNA]</scope>
    <source>
        <strain evidence="7 8">So ce26</strain>
    </source>
</reference>
<dbReference type="SUPFAM" id="SSF48452">
    <property type="entry name" value="TPR-like"/>
    <property type="match status" value="1"/>
</dbReference>
<feature type="region of interest" description="Disordered" evidence="4">
    <location>
        <begin position="296"/>
        <end position="360"/>
    </location>
</feature>
<dbReference type="PANTHER" id="PTHR16305">
    <property type="entry name" value="TESTICULAR SOLUBLE ADENYLYL CYCLASE"/>
    <property type="match status" value="1"/>
</dbReference>
<dbReference type="GO" id="GO:0009190">
    <property type="term" value="P:cyclic nucleotide biosynthetic process"/>
    <property type="evidence" value="ECO:0007669"/>
    <property type="project" value="InterPro"/>
</dbReference>
<evidence type="ECO:0000313" key="7">
    <source>
        <dbReference type="EMBL" id="AUX40927.1"/>
    </source>
</evidence>
<dbReference type="EMBL" id="CP012673">
    <property type="protein sequence ID" value="AUX40927.1"/>
    <property type="molecule type" value="Genomic_DNA"/>
</dbReference>
<dbReference type="SUPFAM" id="SSF52540">
    <property type="entry name" value="P-loop containing nucleoside triphosphate hydrolases"/>
    <property type="match status" value="1"/>
</dbReference>
<dbReference type="SMART" id="SM00044">
    <property type="entry name" value="CYCc"/>
    <property type="match status" value="1"/>
</dbReference>
<dbReference type="InterPro" id="IPR000719">
    <property type="entry name" value="Prot_kinase_dom"/>
</dbReference>
<evidence type="ECO:0000256" key="2">
    <source>
        <dbReference type="ARBA" id="ARBA00022741"/>
    </source>
</evidence>
<dbReference type="Proteomes" id="UP000238348">
    <property type="component" value="Chromosome"/>
</dbReference>
<dbReference type="RefSeq" id="WP_104978648.1">
    <property type="nucleotide sequence ID" value="NZ_CP012673.1"/>
</dbReference>
<sequence>MSAEHAAADAAFLSRYELVSLLAKDRSAELYKARQRATGQLVAVRMMPVDGAGRREDLARRRGARLRRSVRLCARLHHPNIVRLIDAGQTEQGQLYTVFELVPGQNLSELLADEGALGPQEARHLMLQVLDALGCAHGLGVVHGEMCPAAVVVVPTGARRNALVIGFCSGVVAAGVREDGEAAPGSGERPLGAPVYAAPEQLRGFPPTARSDLYSWALVFLECLTGKPAVTRRSLASGALEQASAGAIRIPAALRDHPLGALLRRATQADIAARSVTADGLLRELDACSVDGLSRGALTHPDDAPAGEGRAETGRPTARAGARGSAAATPEAPGGLARGSAAATPEASGELARGSAATTLEAPATRAIEAERRPLTAVCCALTLAGPGLAAVDVDEVDELFGELLELCDEVARRHGGRLECALGDQVLLHFGYPAAHEDDARRGARAALEIAAEIRARSARLEAERGISVALRAGIHTGLVVAREGQQHVQHLGVTLQTAARLSAAAAPGAVVVSGETHQILRGVFDCEETRACVGLEGTGAARVYRLNDELPAPDRTGSGEDMAPLFGRELEIDLLIQRWGQARQGTGQSVLVTGGPGIGKSRLALELVRRLRREAHACLECRCSSDRRKSALHPIVDLLERLVGIGPDERSRDNLDALEALLSRYHFRLEETVPLLAALLSIPLSDRYTPAADPPLRQRRQTFETLLSLVFEMAEERPMLLLVEDLHWADAATLEWLGALVGEVPSARVLALLVARPEFAPPWATSGMLQIQLGRLDRAHVQRMVEQIAGGRALPAAVLEQIVRRADGVPLHVEELTRMVLESGTLREEAGRYVLSAPLSEIAIPTSLRALLAARLDRLGRAKETAQIAAVLGREFTCELLAAVSQGGESAVREDLDVLIAADLIHGKPRASGTLYTFKHVLLRDAAYESLPRRAQRWVHARVARALEESFPEIVEARPELLARHWAAAGQKPKAIGYAERAAERALNWPGGIDQDAEAVAHIKDALGWLAAIPDERERAYAELRLSNLLIQALLDSRGHMDSELMAAVGRCQELNDMLGDTPLTSPTLWAMCAYHHQRNHRPEARQLAERLVNMAERSGDTGQLVWSLPLLGHCAWIEGKLREARQHLERAVALYDDEAHRRHAFLYGMDSRALAEATLVLVLCLLGYPKEAIALGERVVAWARELDHPPSLWQASIFLIMARHFGRDREKVAEESRRLEEQTKRKKFRYSEYCATFRCWAAGDLDGLLQTEPLRSREFLLGRTYYLSLAAELEAERGQHEAAIERLDRGLRLAEETGEVYYVPELCRLKAASVLAYAPRAPEGEACLQRAIAVARTQGARLLETRATVALCRVLLAQGRRDEGRTLLGEICGSPDEPATMPELIEARRLLGELSGGG</sequence>
<evidence type="ECO:0000256" key="4">
    <source>
        <dbReference type="SAM" id="MobiDB-lite"/>
    </source>
</evidence>
<dbReference type="Gene3D" id="1.25.40.10">
    <property type="entry name" value="Tetratricopeptide repeat domain"/>
    <property type="match status" value="1"/>
</dbReference>
<keyword evidence="7" id="KW-0418">Kinase</keyword>
<evidence type="ECO:0000313" key="8">
    <source>
        <dbReference type="Proteomes" id="UP000238348"/>
    </source>
</evidence>
<dbReference type="InterPro" id="IPR029787">
    <property type="entry name" value="Nucleotide_cyclase"/>
</dbReference>
<dbReference type="Gene3D" id="3.30.70.1230">
    <property type="entry name" value="Nucleotide cyclase"/>
    <property type="match status" value="1"/>
</dbReference>
<keyword evidence="3" id="KW-0067">ATP-binding</keyword>
<dbReference type="Gene3D" id="3.40.50.300">
    <property type="entry name" value="P-loop containing nucleotide triphosphate hydrolases"/>
    <property type="match status" value="1"/>
</dbReference>
<dbReference type="SUPFAM" id="SSF55073">
    <property type="entry name" value="Nucleotide cyclase"/>
    <property type="match status" value="1"/>
</dbReference>
<protein>
    <submittedName>
        <fullName evidence="7">Protein kinase</fullName>
        <ecNumber evidence="7">2.7.11.1</ecNumber>
    </submittedName>
</protein>
<dbReference type="InterPro" id="IPR011009">
    <property type="entry name" value="Kinase-like_dom_sf"/>
</dbReference>
<dbReference type="PROSITE" id="PS50011">
    <property type="entry name" value="PROTEIN_KINASE_DOM"/>
    <property type="match status" value="1"/>
</dbReference>
<dbReference type="InterPro" id="IPR041664">
    <property type="entry name" value="AAA_16"/>
</dbReference>
<dbReference type="SUPFAM" id="SSF56112">
    <property type="entry name" value="Protein kinase-like (PK-like)"/>
    <property type="match status" value="1"/>
</dbReference>
<keyword evidence="7" id="KW-0808">Transferase</keyword>
<evidence type="ECO:0000259" key="5">
    <source>
        <dbReference type="PROSITE" id="PS50011"/>
    </source>
</evidence>
<dbReference type="GO" id="GO:0004674">
    <property type="term" value="F:protein serine/threonine kinase activity"/>
    <property type="evidence" value="ECO:0007669"/>
    <property type="project" value="UniProtKB-EC"/>
</dbReference>
<dbReference type="GO" id="GO:0016020">
    <property type="term" value="C:membrane"/>
    <property type="evidence" value="ECO:0007669"/>
    <property type="project" value="UniProtKB-SubCell"/>
</dbReference>
<evidence type="ECO:0000256" key="1">
    <source>
        <dbReference type="ARBA" id="ARBA00004167"/>
    </source>
</evidence>
<dbReference type="NCBIfam" id="TIGR03903">
    <property type="entry name" value="TOMM_kin_cyc"/>
    <property type="match status" value="1"/>
</dbReference>
<comment type="subcellular location">
    <subcellularLocation>
        <location evidence="1">Membrane</location>
        <topology evidence="1">Single-pass membrane protein</topology>
    </subcellularLocation>
</comment>
<name>A0A2L0ENP9_SORCE</name>
<feature type="compositionally biased region" description="Low complexity" evidence="4">
    <location>
        <begin position="314"/>
        <end position="333"/>
    </location>
</feature>
<dbReference type="PANTHER" id="PTHR16305:SF28">
    <property type="entry name" value="GUANYLATE CYCLASE DOMAIN-CONTAINING PROTEIN"/>
    <property type="match status" value="1"/>
</dbReference>
<dbReference type="Pfam" id="PF00069">
    <property type="entry name" value="Pkinase"/>
    <property type="match status" value="1"/>
</dbReference>
<dbReference type="SMART" id="SM00220">
    <property type="entry name" value="S_TKc"/>
    <property type="match status" value="1"/>
</dbReference>
<dbReference type="InterPro" id="IPR011990">
    <property type="entry name" value="TPR-like_helical_dom_sf"/>
</dbReference>
<dbReference type="InterPro" id="IPR027417">
    <property type="entry name" value="P-loop_NTPase"/>
</dbReference>
<keyword evidence="2" id="KW-0547">Nucleotide-binding</keyword>
<dbReference type="PROSITE" id="PS50125">
    <property type="entry name" value="GUANYLATE_CYCLASE_2"/>
    <property type="match status" value="1"/>
</dbReference>
<dbReference type="Pfam" id="PF00211">
    <property type="entry name" value="Guanylate_cyc"/>
    <property type="match status" value="1"/>
</dbReference>
<dbReference type="Gene3D" id="1.10.510.10">
    <property type="entry name" value="Transferase(Phosphotransferase) domain 1"/>
    <property type="match status" value="1"/>
</dbReference>
<dbReference type="OrthoDB" id="222290at2"/>
<dbReference type="GO" id="GO:0005737">
    <property type="term" value="C:cytoplasm"/>
    <property type="evidence" value="ECO:0007669"/>
    <property type="project" value="TreeGrafter"/>
</dbReference>
<proteinExistence type="predicted"/>
<evidence type="ECO:0000259" key="6">
    <source>
        <dbReference type="PROSITE" id="PS50125"/>
    </source>
</evidence>
<dbReference type="CDD" id="cd14014">
    <property type="entry name" value="STKc_PknB_like"/>
    <property type="match status" value="1"/>
</dbReference>
<evidence type="ECO:0000256" key="3">
    <source>
        <dbReference type="ARBA" id="ARBA00022840"/>
    </source>
</evidence>
<dbReference type="InterPro" id="IPR023889">
    <property type="entry name" value="TOMM_kin_cyc"/>
</dbReference>
<feature type="domain" description="Guanylate cyclase" evidence="6">
    <location>
        <begin position="396"/>
        <end position="504"/>
    </location>
</feature>
<dbReference type="EC" id="2.7.11.1" evidence="7"/>
<dbReference type="GO" id="GO:0035556">
    <property type="term" value="P:intracellular signal transduction"/>
    <property type="evidence" value="ECO:0007669"/>
    <property type="project" value="InterPro"/>
</dbReference>
<feature type="domain" description="Protein kinase" evidence="5">
    <location>
        <begin position="16"/>
        <end position="286"/>
    </location>
</feature>
<accession>A0A2L0ENP9</accession>